<evidence type="ECO:0008006" key="5">
    <source>
        <dbReference type="Google" id="ProtNLM"/>
    </source>
</evidence>
<dbReference type="PANTHER" id="PTHR34136:SF1">
    <property type="entry name" value="UDP-N-ACETYL-D-MANNOSAMINURONIC ACID TRANSFERASE"/>
    <property type="match status" value="1"/>
</dbReference>
<evidence type="ECO:0000313" key="4">
    <source>
        <dbReference type="Proteomes" id="UP000177208"/>
    </source>
</evidence>
<dbReference type="GO" id="GO:0016758">
    <property type="term" value="F:hexosyltransferase activity"/>
    <property type="evidence" value="ECO:0007669"/>
    <property type="project" value="TreeGrafter"/>
</dbReference>
<keyword evidence="1" id="KW-0328">Glycosyltransferase</keyword>
<proteinExistence type="predicted"/>
<accession>A0A1F7GAI7</accession>
<keyword evidence="2" id="KW-0808">Transferase</keyword>
<gene>
    <name evidence="3" type="ORF">A2774_02650</name>
</gene>
<dbReference type="NCBIfam" id="TIGR00696">
    <property type="entry name" value="wecG_tagA_cpsF"/>
    <property type="match status" value="1"/>
</dbReference>
<dbReference type="CDD" id="cd06533">
    <property type="entry name" value="Glyco_transf_WecG_TagA"/>
    <property type="match status" value="1"/>
</dbReference>
<dbReference type="AlphaFoldDB" id="A0A1F7GAI7"/>
<evidence type="ECO:0000313" key="3">
    <source>
        <dbReference type="EMBL" id="OGK15907.1"/>
    </source>
</evidence>
<reference evidence="3 4" key="1">
    <citation type="journal article" date="2016" name="Nat. Commun.">
        <title>Thousands of microbial genomes shed light on interconnected biogeochemical processes in an aquifer system.</title>
        <authorList>
            <person name="Anantharaman K."/>
            <person name="Brown C.T."/>
            <person name="Hug L.A."/>
            <person name="Sharon I."/>
            <person name="Castelle C.J."/>
            <person name="Probst A.J."/>
            <person name="Thomas B.C."/>
            <person name="Singh A."/>
            <person name="Wilkins M.J."/>
            <person name="Karaoz U."/>
            <person name="Brodie E.L."/>
            <person name="Williams K.H."/>
            <person name="Hubbard S.S."/>
            <person name="Banfield J.F."/>
        </authorList>
    </citation>
    <scope>NUCLEOTIDE SEQUENCE [LARGE SCALE GENOMIC DNA]</scope>
</reference>
<protein>
    <recommendedName>
        <fullName evidence="5">Glycosyl transferase</fullName>
    </recommendedName>
</protein>
<dbReference type="Proteomes" id="UP000177208">
    <property type="component" value="Unassembled WGS sequence"/>
</dbReference>
<dbReference type="PANTHER" id="PTHR34136">
    <property type="match status" value="1"/>
</dbReference>
<dbReference type="EMBL" id="MFZG01000029">
    <property type="protein sequence ID" value="OGK15907.1"/>
    <property type="molecule type" value="Genomic_DNA"/>
</dbReference>
<evidence type="ECO:0000256" key="1">
    <source>
        <dbReference type="ARBA" id="ARBA00022676"/>
    </source>
</evidence>
<evidence type="ECO:0000256" key="2">
    <source>
        <dbReference type="ARBA" id="ARBA00022679"/>
    </source>
</evidence>
<comment type="caution">
    <text evidence="3">The sequence shown here is derived from an EMBL/GenBank/DDBJ whole genome shotgun (WGS) entry which is preliminary data.</text>
</comment>
<name>A0A1F7GAI7_9BACT</name>
<sequence length="252" mass="30030">MEKIKLFNLIPINFVSKKFFINLVTSWLNKKSKKRIYYMNVHGIITFFKNKKTLRVLDKADIIYPDGWGPILAVKILHNTFTERVNAADFIDKFLTKLNLKRVRIYLLGGEKNIIQLATDRLRNKYKNIVLTGYHHGFFDKLEGKKIIREINIKKPQLVLIGMGSPEQELWVNDNWETLPNSVFWTVGGLFYYIAGIKSRAPIWMRKYSLEWLYRLLQEPGRLTVRYTWENLIFAYLVLSNLLKKYFRIKRF</sequence>
<dbReference type="InterPro" id="IPR004629">
    <property type="entry name" value="WecG_TagA_CpsF"/>
</dbReference>
<dbReference type="Pfam" id="PF03808">
    <property type="entry name" value="Glyco_tran_WecG"/>
    <property type="match status" value="1"/>
</dbReference>
<organism evidence="3 4">
    <name type="scientific">Candidatus Roizmanbacteria bacterium RIFCSPHIGHO2_01_FULL_39_12c</name>
    <dbReference type="NCBI Taxonomy" id="1802031"/>
    <lineage>
        <taxon>Bacteria</taxon>
        <taxon>Candidatus Roizmaniibacteriota</taxon>
    </lineage>
</organism>